<gene>
    <name evidence="1" type="ORF">GCM10018793_37370</name>
</gene>
<proteinExistence type="predicted"/>
<organism evidence="1 2">
    <name type="scientific">Streptomyces sulfonofaciens</name>
    <dbReference type="NCBI Taxonomy" id="68272"/>
    <lineage>
        <taxon>Bacteria</taxon>
        <taxon>Bacillati</taxon>
        <taxon>Actinomycetota</taxon>
        <taxon>Actinomycetes</taxon>
        <taxon>Kitasatosporales</taxon>
        <taxon>Streptomycetaceae</taxon>
        <taxon>Streptomyces</taxon>
    </lineage>
</organism>
<reference evidence="1" key="1">
    <citation type="journal article" date="2014" name="Int. J. Syst. Evol. Microbiol.">
        <title>Complete genome sequence of Corynebacterium casei LMG S-19264T (=DSM 44701T), isolated from a smear-ripened cheese.</title>
        <authorList>
            <consortium name="US DOE Joint Genome Institute (JGI-PGF)"/>
            <person name="Walter F."/>
            <person name="Albersmeier A."/>
            <person name="Kalinowski J."/>
            <person name="Ruckert C."/>
        </authorList>
    </citation>
    <scope>NUCLEOTIDE SEQUENCE</scope>
    <source>
        <strain evidence="1">JCM 5069</strain>
    </source>
</reference>
<evidence type="ECO:0000313" key="1">
    <source>
        <dbReference type="EMBL" id="GHH80968.1"/>
    </source>
</evidence>
<sequence length="154" mass="17388">MESKSQQKLRERREKAALQRIEHSLGNLLTGDSLQSDALPEWVGEAITRSWDIFTEPSEKLRDDAAPEELDAWIEGLLSEHAVTGRVYVASHLGIVPWLECRIPPQGWMATVREAIEEPWQFLSLSLDTMIIVTEAEYYFEAHVMGGAPGLDPE</sequence>
<accession>A0A919L1Z5</accession>
<dbReference type="AlphaFoldDB" id="A0A919L1Z5"/>
<dbReference type="EMBL" id="BNCD01000010">
    <property type="protein sequence ID" value="GHH80968.1"/>
    <property type="molecule type" value="Genomic_DNA"/>
</dbReference>
<name>A0A919L1Z5_9ACTN</name>
<dbReference type="RefSeq" id="WP_189933437.1">
    <property type="nucleotide sequence ID" value="NZ_BNCD01000010.1"/>
</dbReference>
<comment type="caution">
    <text evidence="1">The sequence shown here is derived from an EMBL/GenBank/DDBJ whole genome shotgun (WGS) entry which is preliminary data.</text>
</comment>
<evidence type="ECO:0000313" key="2">
    <source>
        <dbReference type="Proteomes" id="UP000603708"/>
    </source>
</evidence>
<keyword evidence="2" id="KW-1185">Reference proteome</keyword>
<dbReference type="Proteomes" id="UP000603708">
    <property type="component" value="Unassembled WGS sequence"/>
</dbReference>
<reference evidence="1" key="2">
    <citation type="submission" date="2020-09" db="EMBL/GenBank/DDBJ databases">
        <authorList>
            <person name="Sun Q."/>
            <person name="Ohkuma M."/>
        </authorList>
    </citation>
    <scope>NUCLEOTIDE SEQUENCE</scope>
    <source>
        <strain evidence="1">JCM 5069</strain>
    </source>
</reference>
<protein>
    <submittedName>
        <fullName evidence="1">Uncharacterized protein</fullName>
    </submittedName>
</protein>